<keyword evidence="1" id="KW-0472">Membrane</keyword>
<dbReference type="InterPro" id="IPR008780">
    <property type="entry name" value="Plasmodium_Vir"/>
</dbReference>
<dbReference type="AlphaFoldDB" id="A0A1A8X563"/>
<name>A0A1A8X563_PLAOA</name>
<evidence type="ECO:0000256" key="1">
    <source>
        <dbReference type="SAM" id="Phobius"/>
    </source>
</evidence>
<sequence length="353" mass="41513">MVSSKEDGEYLYFDEYNRYKNKLDESYISVDEVSEYRAFLKSAIPEGTEGHFEIMNNCYIIKKYLLNFISDESCNNGECCSYMNYWLNKKIENKKISLDESDFEVYNKYIVYYNSGSNSKVCDSNELFISTDMFKEMKRLYTLYELYNTFKTISDQNNSRCIQLKSCVTHYHSILRNCKQNSETKFCKALQNFKNIFSTDNTVFISECKTKFGELKLKDPHELQELVLQQVDLGILQVNQELTRRQLLESPHHSQQVENAEGDSGSILSSFLHSNLIQTLFFSAFGISLLFMLSYKFTPFGKWMRSVLLKKNIIKHYEKEEETQDILSHTYENANIDTENSIHNIQYYTTQNS</sequence>
<feature type="transmembrane region" description="Helical" evidence="1">
    <location>
        <begin position="276"/>
        <end position="295"/>
    </location>
</feature>
<evidence type="ECO:0000313" key="3">
    <source>
        <dbReference type="Proteomes" id="UP000078546"/>
    </source>
</evidence>
<organism evidence="2 3">
    <name type="scientific">Plasmodium ovale curtisi</name>
    <dbReference type="NCBI Taxonomy" id="864141"/>
    <lineage>
        <taxon>Eukaryota</taxon>
        <taxon>Sar</taxon>
        <taxon>Alveolata</taxon>
        <taxon>Apicomplexa</taxon>
        <taxon>Aconoidasida</taxon>
        <taxon>Haemosporida</taxon>
        <taxon>Plasmodiidae</taxon>
        <taxon>Plasmodium</taxon>
        <taxon>Plasmodium (Plasmodium)</taxon>
    </lineage>
</organism>
<evidence type="ECO:0000313" key="2">
    <source>
        <dbReference type="EMBL" id="SBS99742.1"/>
    </source>
</evidence>
<dbReference type="Proteomes" id="UP000078546">
    <property type="component" value="Unassembled WGS sequence"/>
</dbReference>
<protein>
    <submittedName>
        <fullName evidence="2">PIR Superfamily Protein</fullName>
    </submittedName>
</protein>
<keyword evidence="1" id="KW-1133">Transmembrane helix</keyword>
<reference evidence="3" key="1">
    <citation type="submission" date="2016-05" db="EMBL/GenBank/DDBJ databases">
        <authorList>
            <person name="Naeem Raeece"/>
        </authorList>
    </citation>
    <scope>NUCLEOTIDE SEQUENCE [LARGE SCALE GENOMIC DNA]</scope>
</reference>
<accession>A0A1A8X563</accession>
<dbReference type="Pfam" id="PF05795">
    <property type="entry name" value="Plasmodium_Vir"/>
    <property type="match status" value="1"/>
</dbReference>
<dbReference type="EMBL" id="FLQV01001493">
    <property type="protein sequence ID" value="SBS99742.1"/>
    <property type="molecule type" value="Genomic_DNA"/>
</dbReference>
<proteinExistence type="predicted"/>
<keyword evidence="1" id="KW-0812">Transmembrane</keyword>
<gene>
    <name evidence="2" type="ORF">POVCU1_054760</name>
</gene>